<evidence type="ECO:0000256" key="2">
    <source>
        <dbReference type="ARBA" id="ARBA00023125"/>
    </source>
</evidence>
<dbReference type="KEGG" id="shal:SHALO_0365"/>
<organism evidence="5 6">
    <name type="scientific">Sulfurospirillum halorespirans DSM 13726</name>
    <dbReference type="NCBI Taxonomy" id="1193502"/>
    <lineage>
        <taxon>Bacteria</taxon>
        <taxon>Pseudomonadati</taxon>
        <taxon>Campylobacterota</taxon>
        <taxon>Epsilonproteobacteria</taxon>
        <taxon>Campylobacterales</taxon>
        <taxon>Sulfurospirillaceae</taxon>
        <taxon>Sulfurospirillum</taxon>
    </lineage>
</organism>
<evidence type="ECO:0000256" key="3">
    <source>
        <dbReference type="ARBA" id="ARBA00023172"/>
    </source>
</evidence>
<evidence type="ECO:0000313" key="6">
    <source>
        <dbReference type="Proteomes" id="UP000094609"/>
    </source>
</evidence>
<protein>
    <recommendedName>
        <fullName evidence="4">Tyr recombinase domain-containing protein</fullName>
    </recommendedName>
</protein>
<keyword evidence="2" id="KW-0238">DNA-binding</keyword>
<dbReference type="EMBL" id="CP017111">
    <property type="protein sequence ID" value="AOO64162.1"/>
    <property type="molecule type" value="Genomic_DNA"/>
</dbReference>
<dbReference type="RefSeq" id="WP_069477123.1">
    <property type="nucleotide sequence ID" value="NZ_CP017111.1"/>
</dbReference>
<accession>A0A1D7TGL8</accession>
<dbReference type="CDD" id="cd00397">
    <property type="entry name" value="DNA_BRE_C"/>
    <property type="match status" value="1"/>
</dbReference>
<reference evidence="6" key="1">
    <citation type="submission" date="2016-08" db="EMBL/GenBank/DDBJ databases">
        <title>Complete genome sequence of the organohalide-respiring Epsilonproteobacterium Sulfurospirillum halorespirans.</title>
        <authorList>
            <person name="Goris T."/>
            <person name="Zimmermann J."/>
            <person name="Schenz B."/>
            <person name="Lemos M."/>
            <person name="Hackermueller J."/>
            <person name="Diekert G."/>
        </authorList>
    </citation>
    <scope>NUCLEOTIDE SEQUENCE [LARGE SCALE GENOMIC DNA]</scope>
    <source>
        <strain>DSM 13726</strain>
        <strain evidence="6">PCE-M2</strain>
    </source>
</reference>
<dbReference type="Pfam" id="PF00589">
    <property type="entry name" value="Phage_integrase"/>
    <property type="match status" value="1"/>
</dbReference>
<dbReference type="Gene3D" id="1.10.443.10">
    <property type="entry name" value="Intergrase catalytic core"/>
    <property type="match status" value="1"/>
</dbReference>
<keyword evidence="3" id="KW-0233">DNA recombination</keyword>
<dbReference type="InterPro" id="IPR050090">
    <property type="entry name" value="Tyrosine_recombinase_XerCD"/>
</dbReference>
<proteinExistence type="inferred from homology"/>
<dbReference type="InterPro" id="IPR002104">
    <property type="entry name" value="Integrase_catalytic"/>
</dbReference>
<dbReference type="InterPro" id="IPR011010">
    <property type="entry name" value="DNA_brk_join_enz"/>
</dbReference>
<dbReference type="STRING" id="1193502.SHALO_0365"/>
<dbReference type="PANTHER" id="PTHR30349">
    <property type="entry name" value="PHAGE INTEGRASE-RELATED"/>
    <property type="match status" value="1"/>
</dbReference>
<name>A0A1D7TGL8_9BACT</name>
<sequence>MTFDLITIPHPSIRNRNVTHILIDNDIDLPSTRFLTYESRYGGRFSSISGISTHRERAIKLRELFKHLHQMGLTWKTATESDIKAIRNKMLHLDSNGNKDNSNSNNREKQVSNNSMNLKLNVWFKFYKHMASIGESFDLVLTTKMVHFYRKDTLLSHLQKRKNFDDQKIEVWDLYVKSSPEKRLYHAVSRTVFEHLRRELRKQDIVFEMIAYLMVETGLRVSAALSVTHESFKKYFQYLNTGLSMDSCIKMSYIAKGDKKLQCDLPIRTIATIQKDYLSRLYIKRLKKHSNQSKKGKFKYTPNAMWLLENGREVNYSDIYKAFCIASIALGRNVDRITPHWMRHTCATWALIDFARSQNIPLQHTGVKPHPLFIQLLAEKLGHVDESTTMKYIVSALALMEVTSGLGPIMSFQTFTHDKKAQELVREEAKMEFGDNFDEKRFDALKYALARKIVVYDF</sequence>
<dbReference type="GO" id="GO:0015074">
    <property type="term" value="P:DNA integration"/>
    <property type="evidence" value="ECO:0007669"/>
    <property type="project" value="InterPro"/>
</dbReference>
<evidence type="ECO:0000259" key="4">
    <source>
        <dbReference type="PROSITE" id="PS51898"/>
    </source>
</evidence>
<keyword evidence="6" id="KW-1185">Reference proteome</keyword>
<dbReference type="AlphaFoldDB" id="A0A1D7TGL8"/>
<dbReference type="InterPro" id="IPR013762">
    <property type="entry name" value="Integrase-like_cat_sf"/>
</dbReference>
<evidence type="ECO:0000313" key="5">
    <source>
        <dbReference type="EMBL" id="AOO64162.1"/>
    </source>
</evidence>
<dbReference type="PANTHER" id="PTHR30349:SF41">
    <property type="entry name" value="INTEGRASE_RECOMBINASE PROTEIN MJ0367-RELATED"/>
    <property type="match status" value="1"/>
</dbReference>
<comment type="similarity">
    <text evidence="1">Belongs to the 'phage' integrase family.</text>
</comment>
<feature type="domain" description="Tyr recombinase" evidence="4">
    <location>
        <begin position="183"/>
        <end position="405"/>
    </location>
</feature>
<dbReference type="GO" id="GO:0003677">
    <property type="term" value="F:DNA binding"/>
    <property type="evidence" value="ECO:0007669"/>
    <property type="project" value="UniProtKB-KW"/>
</dbReference>
<dbReference type="GO" id="GO:0006310">
    <property type="term" value="P:DNA recombination"/>
    <property type="evidence" value="ECO:0007669"/>
    <property type="project" value="UniProtKB-KW"/>
</dbReference>
<dbReference type="Proteomes" id="UP000094609">
    <property type="component" value="Chromosome"/>
</dbReference>
<gene>
    <name evidence="5" type="ORF">SHALO_0365</name>
</gene>
<dbReference type="SUPFAM" id="SSF56349">
    <property type="entry name" value="DNA breaking-rejoining enzymes"/>
    <property type="match status" value="1"/>
</dbReference>
<dbReference type="PROSITE" id="PS51898">
    <property type="entry name" value="TYR_RECOMBINASE"/>
    <property type="match status" value="1"/>
</dbReference>
<evidence type="ECO:0000256" key="1">
    <source>
        <dbReference type="ARBA" id="ARBA00008857"/>
    </source>
</evidence>